<evidence type="ECO:0000256" key="2">
    <source>
        <dbReference type="ARBA" id="ARBA00022448"/>
    </source>
</evidence>
<dbReference type="InterPro" id="IPR003593">
    <property type="entry name" value="AAA+_ATPase"/>
</dbReference>
<dbReference type="EMBL" id="FODY01000006">
    <property type="protein sequence ID" value="SEO85791.1"/>
    <property type="molecule type" value="Genomic_DNA"/>
</dbReference>
<feature type="domain" description="ABC transporter" evidence="5">
    <location>
        <begin position="5"/>
        <end position="226"/>
    </location>
</feature>
<dbReference type="CDD" id="cd03255">
    <property type="entry name" value="ABC_MJ0796_LolCDE_FtsE"/>
    <property type="match status" value="1"/>
</dbReference>
<keyword evidence="2" id="KW-0813">Transport</keyword>
<accession>A0A1H8T4D7</accession>
<dbReference type="PROSITE" id="PS00211">
    <property type="entry name" value="ABC_TRANSPORTER_1"/>
    <property type="match status" value="1"/>
</dbReference>
<dbReference type="PANTHER" id="PTHR24220:SF689">
    <property type="entry name" value="LIPOPROTEIN-RELEASING SYSTEM ATP-BINDING PROTEIN LOLD"/>
    <property type="match status" value="1"/>
</dbReference>
<dbReference type="InterPro" id="IPR003439">
    <property type="entry name" value="ABC_transporter-like_ATP-bd"/>
</dbReference>
<evidence type="ECO:0000256" key="4">
    <source>
        <dbReference type="ARBA" id="ARBA00022840"/>
    </source>
</evidence>
<dbReference type="Pfam" id="PF00005">
    <property type="entry name" value="ABC_tran"/>
    <property type="match status" value="1"/>
</dbReference>
<gene>
    <name evidence="6" type="ORF">SAMN04490178_10621</name>
</gene>
<dbReference type="SUPFAM" id="SSF52540">
    <property type="entry name" value="P-loop containing nucleoside triphosphate hydrolases"/>
    <property type="match status" value="1"/>
</dbReference>
<evidence type="ECO:0000259" key="5">
    <source>
        <dbReference type="PROSITE" id="PS50893"/>
    </source>
</evidence>
<dbReference type="STRING" id="112903.SAMN04490178_10621"/>
<dbReference type="PROSITE" id="PS50893">
    <property type="entry name" value="ABC_TRANSPORTER_2"/>
    <property type="match status" value="1"/>
</dbReference>
<dbReference type="PANTHER" id="PTHR24220">
    <property type="entry name" value="IMPORT ATP-BINDING PROTEIN"/>
    <property type="match status" value="1"/>
</dbReference>
<keyword evidence="3" id="KW-0547">Nucleotide-binding</keyword>
<protein>
    <submittedName>
        <fullName evidence="6">Putative ABC transport system ATP-binding protein</fullName>
    </submittedName>
</protein>
<comment type="similarity">
    <text evidence="1">Belongs to the ABC transporter superfamily.</text>
</comment>
<evidence type="ECO:0000256" key="3">
    <source>
        <dbReference type="ARBA" id="ARBA00022741"/>
    </source>
</evidence>
<dbReference type="InterPro" id="IPR017911">
    <property type="entry name" value="MacB-like_ATP-bd"/>
</dbReference>
<reference evidence="6 7" key="1">
    <citation type="submission" date="2016-10" db="EMBL/GenBank/DDBJ databases">
        <authorList>
            <person name="de Groot N.N."/>
        </authorList>
    </citation>
    <scope>NUCLEOTIDE SEQUENCE [LARGE SCALE GENOMIC DNA]</scope>
    <source>
        <strain evidence="6 7">DSM 13305</strain>
    </source>
</reference>
<dbReference type="GO" id="GO:0005886">
    <property type="term" value="C:plasma membrane"/>
    <property type="evidence" value="ECO:0007669"/>
    <property type="project" value="TreeGrafter"/>
</dbReference>
<organism evidence="6 7">
    <name type="scientific">Propionispora vibrioides</name>
    <dbReference type="NCBI Taxonomy" id="112903"/>
    <lineage>
        <taxon>Bacteria</taxon>
        <taxon>Bacillati</taxon>
        <taxon>Bacillota</taxon>
        <taxon>Negativicutes</taxon>
        <taxon>Selenomonadales</taxon>
        <taxon>Sporomusaceae</taxon>
        <taxon>Propionispora</taxon>
    </lineage>
</organism>
<dbReference type="GO" id="GO:0005524">
    <property type="term" value="F:ATP binding"/>
    <property type="evidence" value="ECO:0007669"/>
    <property type="project" value="UniProtKB-KW"/>
</dbReference>
<dbReference type="Proteomes" id="UP000198847">
    <property type="component" value="Unassembled WGS sequence"/>
</dbReference>
<keyword evidence="4 6" id="KW-0067">ATP-binding</keyword>
<evidence type="ECO:0000313" key="7">
    <source>
        <dbReference type="Proteomes" id="UP000198847"/>
    </source>
</evidence>
<name>A0A1H8T4D7_9FIRM</name>
<dbReference type="InterPro" id="IPR027417">
    <property type="entry name" value="P-loop_NTPase"/>
</dbReference>
<evidence type="ECO:0000313" key="6">
    <source>
        <dbReference type="EMBL" id="SEO85791.1"/>
    </source>
</evidence>
<evidence type="ECO:0000256" key="1">
    <source>
        <dbReference type="ARBA" id="ARBA00005417"/>
    </source>
</evidence>
<dbReference type="GO" id="GO:0016887">
    <property type="term" value="F:ATP hydrolysis activity"/>
    <property type="evidence" value="ECO:0007669"/>
    <property type="project" value="InterPro"/>
</dbReference>
<dbReference type="InterPro" id="IPR015854">
    <property type="entry name" value="ABC_transpr_LolD-like"/>
</dbReference>
<sequence>MSAILAVHHIHKNYDDESILTNISFTLETGRSLAITGQSGSGKTTLLSIIGLLQQATSGQIVIAGQNTGSLSPKQQARLRATYLGFVFQRSRLINSLTAYENVVVPAYFARTGKNADKRALELLTDFGLEHRLNHRPQELSLGQLRRVALARALLLNPKILLADEPTNDLDPTLAKVVTDSLFQARDNGSTVIIVTHDLELAERADARLHLQQGRLTVPDVTTDLA</sequence>
<dbReference type="OrthoDB" id="9772862at2"/>
<dbReference type="InterPro" id="IPR017871">
    <property type="entry name" value="ABC_transporter-like_CS"/>
</dbReference>
<dbReference type="RefSeq" id="WP_091745078.1">
    <property type="nucleotide sequence ID" value="NZ_FODY01000006.1"/>
</dbReference>
<dbReference type="GO" id="GO:0022857">
    <property type="term" value="F:transmembrane transporter activity"/>
    <property type="evidence" value="ECO:0007669"/>
    <property type="project" value="TreeGrafter"/>
</dbReference>
<dbReference type="SMART" id="SM00382">
    <property type="entry name" value="AAA"/>
    <property type="match status" value="1"/>
</dbReference>
<dbReference type="AlphaFoldDB" id="A0A1H8T4D7"/>
<keyword evidence="7" id="KW-1185">Reference proteome</keyword>
<proteinExistence type="inferred from homology"/>
<dbReference type="Gene3D" id="3.40.50.300">
    <property type="entry name" value="P-loop containing nucleotide triphosphate hydrolases"/>
    <property type="match status" value="1"/>
</dbReference>